<name>Q2SFD0_HAHCH</name>
<dbReference type="EMBL" id="CP000155">
    <property type="protein sequence ID" value="ABC30644.1"/>
    <property type="molecule type" value="Genomic_DNA"/>
</dbReference>
<protein>
    <submittedName>
        <fullName evidence="1">ABC-type uncharacterized transport system, periplasmic component</fullName>
    </submittedName>
</protein>
<dbReference type="PANTHER" id="PTHR35271:SF1">
    <property type="entry name" value="ABC TRANSPORTER, SUBSTRATE-BINDING LIPOPROTEIN"/>
    <property type="match status" value="1"/>
</dbReference>
<dbReference type="InterPro" id="IPR007487">
    <property type="entry name" value="ABC_transpt-TYRBP-like"/>
</dbReference>
<evidence type="ECO:0000313" key="1">
    <source>
        <dbReference type="EMBL" id="ABC30644.1"/>
    </source>
</evidence>
<gene>
    <name evidence="1" type="ordered locus">HCH_03923</name>
</gene>
<reference evidence="1 2" key="1">
    <citation type="journal article" date="2005" name="Nucleic Acids Res.">
        <title>Genomic blueprint of Hahella chejuensis, a marine microbe producing an algicidal agent.</title>
        <authorList>
            <person name="Jeong H."/>
            <person name="Yim J.H."/>
            <person name="Lee C."/>
            <person name="Choi S.-H."/>
            <person name="Park Y.K."/>
            <person name="Yoon S.H."/>
            <person name="Hur C.-G."/>
            <person name="Kang H.-Y."/>
            <person name="Kim D."/>
            <person name="Lee H.H."/>
            <person name="Park K.H."/>
            <person name="Park S.-H."/>
            <person name="Park H.-S."/>
            <person name="Lee H.K."/>
            <person name="Oh T.K."/>
            <person name="Kim J.F."/>
        </authorList>
    </citation>
    <scope>NUCLEOTIDE SEQUENCE [LARGE SCALE GENOMIC DNA]</scope>
    <source>
        <strain evidence="1 2">KCTC 2396</strain>
    </source>
</reference>
<accession>Q2SFD0</accession>
<proteinExistence type="predicted"/>
<dbReference type="AlphaFoldDB" id="Q2SFD0"/>
<evidence type="ECO:0000313" key="2">
    <source>
        <dbReference type="Proteomes" id="UP000000238"/>
    </source>
</evidence>
<dbReference type="OrthoDB" id="9178917at2"/>
<dbReference type="RefSeq" id="WP_011397711.1">
    <property type="nucleotide sequence ID" value="NC_007645.1"/>
</dbReference>
<keyword evidence="2" id="KW-1185">Reference proteome</keyword>
<dbReference type="eggNOG" id="COG2984">
    <property type="taxonomic scope" value="Bacteria"/>
</dbReference>
<sequence length="315" mass="34300">MAGIISSLALSLAASWRYATWGALMLALSLSAAASAQESSLKVYVAGPERTPIAAKFLEEFKALSPAPWRAEFISDANIRFSTLEKNAVILALGERALQQSLAGAKGQLVVSLFVSRSEYQRLTREYPDAAPHTAIFLDAPLQRQARLAGLILPSVQTAGVLSAQPLTELPATPVAGQLLSNYPLSQYESAQRMLSAALDNTDYLLGILDTDVFNGAQIKHILLTAYRHNRFLIGPSLAFVKAGALATTYSTSADFARQTTEIVQRYLTDQKPAPAEYPRYFSVAVNIQVARSLNLIIPDAYELQHRLEMSEAEQ</sequence>
<dbReference type="HOGENOM" id="CLU_058196_4_0_6"/>
<dbReference type="Proteomes" id="UP000000238">
    <property type="component" value="Chromosome"/>
</dbReference>
<dbReference type="STRING" id="349521.HCH_03923"/>
<dbReference type="PANTHER" id="PTHR35271">
    <property type="entry name" value="ABC TRANSPORTER, SUBSTRATE-BINDING LIPOPROTEIN-RELATED"/>
    <property type="match status" value="1"/>
</dbReference>
<organism evidence="1 2">
    <name type="scientific">Hahella chejuensis (strain KCTC 2396)</name>
    <dbReference type="NCBI Taxonomy" id="349521"/>
    <lineage>
        <taxon>Bacteria</taxon>
        <taxon>Pseudomonadati</taxon>
        <taxon>Pseudomonadota</taxon>
        <taxon>Gammaproteobacteria</taxon>
        <taxon>Oceanospirillales</taxon>
        <taxon>Hahellaceae</taxon>
        <taxon>Hahella</taxon>
    </lineage>
</organism>
<dbReference type="KEGG" id="hch:HCH_03923"/>
<dbReference type="Gene3D" id="3.40.50.2300">
    <property type="match status" value="2"/>
</dbReference>